<name>A0AA37UUX8_9MYCO</name>
<reference evidence="3" key="3">
    <citation type="journal article" date="2022" name="Microbiol. Resour. Announc.">
        <title>Draft Genome Sequences of Eight Mycobacterium montefiorense Strains Isolated from Salamanders in Captivity.</title>
        <authorList>
            <person name="Komine T."/>
            <person name="Ihara H."/>
            <person name="Fukano H."/>
            <person name="Hoshino Y."/>
            <person name="Kurata O."/>
            <person name="Wada S."/>
        </authorList>
    </citation>
    <scope>NUCLEOTIDE SEQUENCE</scope>
    <source>
        <strain evidence="3">NJB18185</strain>
    </source>
</reference>
<evidence type="ECO:0000313" key="5">
    <source>
        <dbReference type="Proteomes" id="UP001139505"/>
    </source>
</evidence>
<evidence type="ECO:0000313" key="2">
    <source>
        <dbReference type="EMBL" id="GBG36455.1"/>
    </source>
</evidence>
<evidence type="ECO:0000256" key="1">
    <source>
        <dbReference type="SAM" id="Phobius"/>
    </source>
</evidence>
<feature type="transmembrane region" description="Helical" evidence="1">
    <location>
        <begin position="53"/>
        <end position="76"/>
    </location>
</feature>
<sequence>MSENQVAAPAMQTNGLAVAAFVLSIMGMYASPILSSVLALAGMRQVKQRGQQGFAFAVAALAVSAAVTGLHIAMWIQCGHPNFELMTTAHW</sequence>
<dbReference type="AlphaFoldDB" id="A0AA37UUX8"/>
<gene>
    <name evidence="2" type="ORF">MmonteBS_08270</name>
    <name evidence="3" type="ORF">NJB18185_19670</name>
</gene>
<reference evidence="3" key="4">
    <citation type="submission" date="2022-04" db="EMBL/GenBank/DDBJ databases">
        <authorList>
            <person name="Komine T."/>
            <person name="Fukano H."/>
            <person name="Wada S."/>
        </authorList>
    </citation>
    <scope>NUCLEOTIDE SEQUENCE</scope>
    <source>
        <strain evidence="3">NJB18185</strain>
    </source>
</reference>
<reference evidence="2" key="1">
    <citation type="journal article" date="2018" name="Genome Announc.">
        <title>Draft Genome Sequence of Mycobacterium montefiorense Isolated from Japanese Black Salamander (Hynobius nigrescens).</title>
        <authorList>
            <person name="Fukano H."/>
            <person name="Yoshida M."/>
            <person name="Shimizu A."/>
            <person name="Iwao H."/>
            <person name="Katayama Y."/>
            <person name="Omatsu T."/>
            <person name="Mizutani T."/>
            <person name="Kurata O."/>
            <person name="Wada S."/>
            <person name="Hoshino Y."/>
        </authorList>
    </citation>
    <scope>NUCLEOTIDE SEQUENCE</scope>
    <source>
        <strain evidence="2">BS</strain>
    </source>
</reference>
<keyword evidence="1" id="KW-0472">Membrane</keyword>
<organism evidence="3 5">
    <name type="scientific">Mycobacterium montefiorense</name>
    <dbReference type="NCBI Taxonomy" id="154654"/>
    <lineage>
        <taxon>Bacteria</taxon>
        <taxon>Bacillati</taxon>
        <taxon>Actinomycetota</taxon>
        <taxon>Actinomycetes</taxon>
        <taxon>Mycobacteriales</taxon>
        <taxon>Mycobacteriaceae</taxon>
        <taxon>Mycobacterium</taxon>
        <taxon>Mycobacterium simiae complex</taxon>
    </lineage>
</organism>
<dbReference type="Proteomes" id="UP001139505">
    <property type="component" value="Unassembled WGS sequence"/>
</dbReference>
<accession>A0AA37UUX8</accession>
<dbReference type="RefSeq" id="WP_108920692.1">
    <property type="nucleotide sequence ID" value="NZ_BFCH01000007.1"/>
</dbReference>
<dbReference type="EMBL" id="BQYH01000010">
    <property type="protein sequence ID" value="GKU72191.1"/>
    <property type="molecule type" value="Genomic_DNA"/>
</dbReference>
<keyword evidence="1" id="KW-0812">Transmembrane</keyword>
<keyword evidence="4" id="KW-1185">Reference proteome</keyword>
<comment type="caution">
    <text evidence="3">The sequence shown here is derived from an EMBL/GenBank/DDBJ whole genome shotgun (WGS) entry which is preliminary data.</text>
</comment>
<evidence type="ECO:0000313" key="3">
    <source>
        <dbReference type="EMBL" id="GKU72191.1"/>
    </source>
</evidence>
<feature type="transmembrane region" description="Helical" evidence="1">
    <location>
        <begin position="16"/>
        <end position="41"/>
    </location>
</feature>
<protein>
    <recommendedName>
        <fullName evidence="6">DUF4190 domain-containing protein</fullName>
    </recommendedName>
</protein>
<dbReference type="EMBL" id="BFCH01000007">
    <property type="protein sequence ID" value="GBG36455.1"/>
    <property type="molecule type" value="Genomic_DNA"/>
</dbReference>
<reference evidence="4" key="2">
    <citation type="submission" date="2018-04" db="EMBL/GenBank/DDBJ databases">
        <title>Draft genome sequence of Mycobacterium montefiorense isolated from Japanese black salamander.</title>
        <authorList>
            <person name="Fukano H."/>
            <person name="Yoshida M."/>
            <person name="Shimizu A."/>
            <person name="Iwao H."/>
            <person name="Kurata O."/>
            <person name="Katayama Y."/>
            <person name="Omatsu T."/>
            <person name="Mizutani T."/>
            <person name="Wada S."/>
            <person name="Hoshino Y."/>
        </authorList>
    </citation>
    <scope>NUCLEOTIDE SEQUENCE [LARGE SCALE GENOMIC DNA]</scope>
    <source>
        <strain evidence="4">BS</strain>
    </source>
</reference>
<keyword evidence="1" id="KW-1133">Transmembrane helix</keyword>
<evidence type="ECO:0000313" key="4">
    <source>
        <dbReference type="Proteomes" id="UP000245060"/>
    </source>
</evidence>
<evidence type="ECO:0008006" key="6">
    <source>
        <dbReference type="Google" id="ProtNLM"/>
    </source>
</evidence>
<dbReference type="Proteomes" id="UP000245060">
    <property type="component" value="Unassembled WGS sequence"/>
</dbReference>
<proteinExistence type="predicted"/>